<accession>A0A8S3QU55</accession>
<dbReference type="EMBL" id="CAJPWZ010000656">
    <property type="protein sequence ID" value="CAG2197898.1"/>
    <property type="molecule type" value="Genomic_DNA"/>
</dbReference>
<dbReference type="OrthoDB" id="6159134at2759"/>
<name>A0A8S3QU55_MYTED</name>
<feature type="compositionally biased region" description="Low complexity" evidence="1">
    <location>
        <begin position="139"/>
        <end position="161"/>
    </location>
</feature>
<feature type="region of interest" description="Disordered" evidence="1">
    <location>
        <begin position="279"/>
        <end position="303"/>
    </location>
</feature>
<proteinExistence type="predicted"/>
<gene>
    <name evidence="2" type="ORF">MEDL_12693</name>
</gene>
<dbReference type="Proteomes" id="UP000683360">
    <property type="component" value="Unassembled WGS sequence"/>
</dbReference>
<evidence type="ECO:0000256" key="1">
    <source>
        <dbReference type="SAM" id="MobiDB-lite"/>
    </source>
</evidence>
<organism evidence="2 3">
    <name type="scientific">Mytilus edulis</name>
    <name type="common">Blue mussel</name>
    <dbReference type="NCBI Taxonomy" id="6550"/>
    <lineage>
        <taxon>Eukaryota</taxon>
        <taxon>Metazoa</taxon>
        <taxon>Spiralia</taxon>
        <taxon>Lophotrochozoa</taxon>
        <taxon>Mollusca</taxon>
        <taxon>Bivalvia</taxon>
        <taxon>Autobranchia</taxon>
        <taxon>Pteriomorphia</taxon>
        <taxon>Mytilida</taxon>
        <taxon>Mytiloidea</taxon>
        <taxon>Mytilidae</taxon>
        <taxon>Mytilinae</taxon>
        <taxon>Mytilus</taxon>
    </lineage>
</organism>
<protein>
    <submittedName>
        <fullName evidence="2">Uncharacterized protein</fullName>
    </submittedName>
</protein>
<dbReference type="PANTHER" id="PTHR31025:SF9">
    <property type="entry name" value="SI:DKEY-286J15.1"/>
    <property type="match status" value="1"/>
</dbReference>
<evidence type="ECO:0000313" key="3">
    <source>
        <dbReference type="Proteomes" id="UP000683360"/>
    </source>
</evidence>
<keyword evidence="3" id="KW-1185">Reference proteome</keyword>
<dbReference type="PANTHER" id="PTHR31025">
    <property type="entry name" value="SI:CH211-196P9.1-RELATED"/>
    <property type="match status" value="1"/>
</dbReference>
<comment type="caution">
    <text evidence="2">The sequence shown here is derived from an EMBL/GenBank/DDBJ whole genome shotgun (WGS) entry which is preliminary data.</text>
</comment>
<evidence type="ECO:0000313" key="2">
    <source>
        <dbReference type="EMBL" id="CAG2197898.1"/>
    </source>
</evidence>
<dbReference type="AlphaFoldDB" id="A0A8S3QU55"/>
<feature type="compositionally biased region" description="Polar residues" evidence="1">
    <location>
        <begin position="162"/>
        <end position="172"/>
    </location>
</feature>
<reference evidence="2" key="1">
    <citation type="submission" date="2021-03" db="EMBL/GenBank/DDBJ databases">
        <authorList>
            <person name="Bekaert M."/>
        </authorList>
    </citation>
    <scope>NUCLEOTIDE SEQUENCE</scope>
</reference>
<sequence>MHNILDCNSFTRRSAEMYNQQVALVKTDNSLAVVYGLKDNCCLNELASFHAVNCLPSDVAHDLFEGVLCDVMTLYHDTDINEWIDLEEESIDFLKDFKFFEIKVCKQGKNEDTNVTENPVILDISVPSPPPSTPKNKGSTPNPSNPSTPSTPLTPSTPSTSGMSGRISSPTVTFAEASEKKKKNRPKQYSVPYSSLSRNLQYNLDSKLSLDRKNRKMLLEAIYQDVTSHEGGFMYDDVVDGLLREYPHLADQTGLSSSSVRVYLKDKITTKFGNSRRRIDDNLPEVQARKRKKTDQTSSSTTIPMKSSLMWGLAKYLPERPQSEDDHSINMHKEWMINESKKLNFNFESLQHRLNATFADRRKLIISERASIMEIIEQYPALTLHNQLLLAFERLEPNVPTKELETLFLQGLDNYMESIIGLVQTKKKTKIAE</sequence>
<feature type="region of interest" description="Disordered" evidence="1">
    <location>
        <begin position="116"/>
        <end position="192"/>
    </location>
</feature>